<feature type="signal peptide" evidence="8">
    <location>
        <begin position="1"/>
        <end position="23"/>
    </location>
</feature>
<keyword evidence="5" id="KW-0812">Transmembrane</keyword>
<gene>
    <name evidence="9" type="ORF">ACFPM8_19370</name>
</gene>
<protein>
    <submittedName>
        <fullName evidence="9">TolC family outer membrane protein</fullName>
    </submittedName>
</protein>
<proteinExistence type="inferred from homology"/>
<comment type="subcellular location">
    <subcellularLocation>
        <location evidence="1">Cell outer membrane</location>
    </subcellularLocation>
</comment>
<dbReference type="Pfam" id="PF02321">
    <property type="entry name" value="OEP"/>
    <property type="match status" value="2"/>
</dbReference>
<dbReference type="Proteomes" id="UP001596045">
    <property type="component" value="Unassembled WGS sequence"/>
</dbReference>
<keyword evidence="4" id="KW-1134">Transmembrane beta strand</keyword>
<evidence type="ECO:0000256" key="4">
    <source>
        <dbReference type="ARBA" id="ARBA00022452"/>
    </source>
</evidence>
<reference evidence="10" key="1">
    <citation type="journal article" date="2019" name="Int. J. Syst. Evol. Microbiol.">
        <title>The Global Catalogue of Microorganisms (GCM) 10K type strain sequencing project: providing services to taxonomists for standard genome sequencing and annotation.</title>
        <authorList>
            <consortium name="The Broad Institute Genomics Platform"/>
            <consortium name="The Broad Institute Genome Sequencing Center for Infectious Disease"/>
            <person name="Wu L."/>
            <person name="Ma J."/>
        </authorList>
    </citation>
    <scope>NUCLEOTIDE SEQUENCE [LARGE SCALE GENOMIC DNA]</scope>
    <source>
        <strain evidence="10">JCM 17066</strain>
    </source>
</reference>
<comment type="similarity">
    <text evidence="2">Belongs to the outer membrane factor (OMF) (TC 1.B.17) family.</text>
</comment>
<keyword evidence="7" id="KW-0998">Cell outer membrane</keyword>
<evidence type="ECO:0000256" key="8">
    <source>
        <dbReference type="SAM" id="SignalP"/>
    </source>
</evidence>
<keyword evidence="3" id="KW-0813">Transport</keyword>
<evidence type="ECO:0000256" key="3">
    <source>
        <dbReference type="ARBA" id="ARBA00022448"/>
    </source>
</evidence>
<dbReference type="InterPro" id="IPR051906">
    <property type="entry name" value="TolC-like"/>
</dbReference>
<dbReference type="Gene3D" id="1.20.1600.10">
    <property type="entry name" value="Outer membrane efflux proteins (OEP)"/>
    <property type="match status" value="1"/>
</dbReference>
<feature type="chain" id="PRO_5046792485" evidence="8">
    <location>
        <begin position="24"/>
        <end position="435"/>
    </location>
</feature>
<organism evidence="9 10">
    <name type="scientific">Paraherbaspirillum soli</name>
    <dbReference type="NCBI Taxonomy" id="631222"/>
    <lineage>
        <taxon>Bacteria</taxon>
        <taxon>Pseudomonadati</taxon>
        <taxon>Pseudomonadota</taxon>
        <taxon>Betaproteobacteria</taxon>
        <taxon>Burkholderiales</taxon>
        <taxon>Oxalobacteraceae</taxon>
        <taxon>Paraherbaspirillum</taxon>
    </lineage>
</organism>
<dbReference type="SUPFAM" id="SSF56954">
    <property type="entry name" value="Outer membrane efflux proteins (OEP)"/>
    <property type="match status" value="1"/>
</dbReference>
<dbReference type="RefSeq" id="WP_379000003.1">
    <property type="nucleotide sequence ID" value="NZ_JBHSMT010000029.1"/>
</dbReference>
<evidence type="ECO:0000313" key="10">
    <source>
        <dbReference type="Proteomes" id="UP001596045"/>
    </source>
</evidence>
<evidence type="ECO:0000256" key="1">
    <source>
        <dbReference type="ARBA" id="ARBA00004442"/>
    </source>
</evidence>
<evidence type="ECO:0000256" key="2">
    <source>
        <dbReference type="ARBA" id="ARBA00007613"/>
    </source>
</evidence>
<evidence type="ECO:0000313" key="9">
    <source>
        <dbReference type="EMBL" id="MFC5476127.1"/>
    </source>
</evidence>
<dbReference type="InterPro" id="IPR003423">
    <property type="entry name" value="OMP_efflux"/>
</dbReference>
<dbReference type="NCBIfam" id="TIGR01844">
    <property type="entry name" value="type_I_sec_TolC"/>
    <property type="match status" value="1"/>
</dbReference>
<comment type="caution">
    <text evidence="9">The sequence shown here is derived from an EMBL/GenBank/DDBJ whole genome shotgun (WGS) entry which is preliminary data.</text>
</comment>
<name>A0ABW0MG95_9BURK</name>
<evidence type="ECO:0000256" key="5">
    <source>
        <dbReference type="ARBA" id="ARBA00022692"/>
    </source>
</evidence>
<dbReference type="PANTHER" id="PTHR30026">
    <property type="entry name" value="OUTER MEMBRANE PROTEIN TOLC"/>
    <property type="match status" value="1"/>
</dbReference>
<dbReference type="InterPro" id="IPR010130">
    <property type="entry name" value="T1SS_OMP_TolC"/>
</dbReference>
<keyword evidence="6" id="KW-0472">Membrane</keyword>
<accession>A0ABW0MG95</accession>
<sequence>MRKTVIASLIAVACLSVLPNVHAVDLVQTYQQALSNDPVYTSARYALSAGSEAVIQGRAALLPTVGLGGNYSRTGDNWNIRTNNYSLQLTQPLFRPAFWEQYQESKLSVAASEVKFAQAQQDLMLRVSQAYFDVLTAQDVLTFLQAQQSAIAEQLASAKRNFEVGTATITDTNEAQASYDLVIAQEIAASNNLEVARYALQQIIGQAPAPLATLRPGVQLSPPQPAAIESWVSSAEQQNFGVVGQQIALDTARHEIKKNRAGHLPTLDLVASRAHSEVSGSNNPFVNNSTMGNSIGVQWTIPLYAGGAVNSSVRQAVALEDKARSDLENARRTAALNARQAYLGVSNGLAQVKAFEAAEISSQSSLDSNRLGYQVGVRINIDVLNAQQQLFSTRRDLAKARYDTLMNGLKLKSATGTLKEDDLQLVNALLAPATY</sequence>
<dbReference type="EMBL" id="JBHSMT010000029">
    <property type="protein sequence ID" value="MFC5476127.1"/>
    <property type="molecule type" value="Genomic_DNA"/>
</dbReference>
<evidence type="ECO:0000256" key="6">
    <source>
        <dbReference type="ARBA" id="ARBA00023136"/>
    </source>
</evidence>
<dbReference type="PANTHER" id="PTHR30026:SF20">
    <property type="entry name" value="OUTER MEMBRANE PROTEIN TOLC"/>
    <property type="match status" value="1"/>
</dbReference>
<keyword evidence="10" id="KW-1185">Reference proteome</keyword>
<keyword evidence="8" id="KW-0732">Signal</keyword>
<evidence type="ECO:0000256" key="7">
    <source>
        <dbReference type="ARBA" id="ARBA00023237"/>
    </source>
</evidence>